<evidence type="ECO:0000313" key="3">
    <source>
        <dbReference type="EMBL" id="AKP49948.1"/>
    </source>
</evidence>
<dbReference type="GO" id="GO:0072344">
    <property type="term" value="P:rescue of stalled ribosome"/>
    <property type="evidence" value="ECO:0007669"/>
    <property type="project" value="TreeGrafter"/>
</dbReference>
<dbReference type="GO" id="GO:0000049">
    <property type="term" value="F:tRNA binding"/>
    <property type="evidence" value="ECO:0007669"/>
    <property type="project" value="TreeGrafter"/>
</dbReference>
<evidence type="ECO:0000256" key="1">
    <source>
        <dbReference type="SAM" id="Coils"/>
    </source>
</evidence>
<evidence type="ECO:0000313" key="4">
    <source>
        <dbReference type="Proteomes" id="UP000036520"/>
    </source>
</evidence>
<keyword evidence="1" id="KW-0175">Coiled coil</keyword>
<dbReference type="Proteomes" id="UP000036520">
    <property type="component" value="Chromosome"/>
</dbReference>
<dbReference type="OrthoDB" id="9766163at2"/>
<dbReference type="Pfam" id="PF05670">
    <property type="entry name" value="NFACT-R_1"/>
    <property type="match status" value="1"/>
</dbReference>
<dbReference type="PANTHER" id="PTHR15239">
    <property type="entry name" value="NUCLEAR EXPORT MEDIATOR FACTOR NEMF"/>
    <property type="match status" value="1"/>
</dbReference>
<dbReference type="GO" id="GO:1990112">
    <property type="term" value="C:RQC complex"/>
    <property type="evidence" value="ECO:0007669"/>
    <property type="project" value="TreeGrafter"/>
</dbReference>
<sequence length="521" mass="59931">MHLNYHFFKFLCPALKAEILGGTITSCFSQNKEELIIELKKTDGNPFFIRALLLPANTSISFPKDFKRSKKNNVDLFPEIIGEKVTDIQLLNFERAFYICLKDTHALLFKMHGSRSNIVLYKDKEATPYAIFRKELKEDMGLKIQELEKSLELTEARFKELKGNASQFLPTLGKLPRAWLKEAGYLEADINTRYKLMVEIMDLLDSPFFSILHKNDNYFLTLLPCSSSIASTTDPLEACNIYFQKAVVRKNFENVKNQLLRNLLDRRKKTVNYINKTSQKLEEMENDSPPSQTADIIMANLHQIPNGAEKVSLFDFYTNETREITLKRGQSPQKFAEQLYKKSKNKKIEFEQLRKNLAQKEKDLKEIAKEEEVLNQSEDFKSIKSLIKSENRSSKNQAQLQLPYKRFETEGFEIWVGKSAKANDELLRRYTWKDDLWLHAKDVAGSHVIIKTQSGMTPTKSVLERAAALAAHYSKNKTSSLAAVMYTPCKYVRKVKGSPPGAVMVDREKVILIKPEGPEEI</sequence>
<name>A0A0H4PB16_9BACT</name>
<protein>
    <recommendedName>
        <fullName evidence="2">NFACT RNA-binding domain-containing protein</fullName>
    </recommendedName>
</protein>
<dbReference type="Pfam" id="PF05833">
    <property type="entry name" value="NFACT_N"/>
    <property type="match status" value="1"/>
</dbReference>
<gene>
    <name evidence="3" type="ORF">CA2015_0479</name>
</gene>
<dbReference type="KEGG" id="camu:CA2015_0479"/>
<organism evidence="3 4">
    <name type="scientific">Cyclobacterium amurskyense</name>
    <dbReference type="NCBI Taxonomy" id="320787"/>
    <lineage>
        <taxon>Bacteria</taxon>
        <taxon>Pseudomonadati</taxon>
        <taxon>Bacteroidota</taxon>
        <taxon>Cytophagia</taxon>
        <taxon>Cytophagales</taxon>
        <taxon>Cyclobacteriaceae</taxon>
        <taxon>Cyclobacterium</taxon>
    </lineage>
</organism>
<reference evidence="3 4" key="1">
    <citation type="submission" date="2015-07" db="EMBL/GenBank/DDBJ databases">
        <authorList>
            <person name="Kim K.M."/>
        </authorList>
    </citation>
    <scope>NUCLEOTIDE SEQUENCE [LARGE SCALE GENOMIC DNA]</scope>
    <source>
        <strain evidence="3 4">KCTC 12363</strain>
    </source>
</reference>
<dbReference type="AlphaFoldDB" id="A0A0H4PB16"/>
<feature type="coiled-coil region" evidence="1">
    <location>
        <begin position="137"/>
        <end position="164"/>
    </location>
</feature>
<dbReference type="InterPro" id="IPR008532">
    <property type="entry name" value="NFACT_RNA-bd"/>
</dbReference>
<dbReference type="STRING" id="320787.CA2015_0479"/>
<evidence type="ECO:0000259" key="2">
    <source>
        <dbReference type="Pfam" id="PF05670"/>
    </source>
</evidence>
<keyword evidence="4" id="KW-1185">Reference proteome</keyword>
<proteinExistence type="predicted"/>
<feature type="domain" description="NFACT RNA-binding" evidence="2">
    <location>
        <begin position="408"/>
        <end position="505"/>
    </location>
</feature>
<feature type="coiled-coil region" evidence="1">
    <location>
        <begin position="336"/>
        <end position="377"/>
    </location>
</feature>
<dbReference type="RefSeq" id="WP_048640435.1">
    <property type="nucleotide sequence ID" value="NZ_CAXBGM010000019.1"/>
</dbReference>
<dbReference type="Gene3D" id="2.30.310.10">
    <property type="entry name" value="ibrinogen binding protein from staphylococcus aureus domain"/>
    <property type="match status" value="1"/>
</dbReference>
<dbReference type="GO" id="GO:0043023">
    <property type="term" value="F:ribosomal large subunit binding"/>
    <property type="evidence" value="ECO:0007669"/>
    <property type="project" value="TreeGrafter"/>
</dbReference>
<dbReference type="InterPro" id="IPR051608">
    <property type="entry name" value="RQC_Subunit_NEMF"/>
</dbReference>
<dbReference type="EMBL" id="CP012040">
    <property type="protein sequence ID" value="AKP49948.1"/>
    <property type="molecule type" value="Genomic_DNA"/>
</dbReference>
<accession>A0A0H4PB16</accession>
<dbReference type="PANTHER" id="PTHR15239:SF6">
    <property type="entry name" value="RIBOSOME QUALITY CONTROL COMPLEX SUBUNIT NEMF"/>
    <property type="match status" value="1"/>
</dbReference>